<dbReference type="InterPro" id="IPR019734">
    <property type="entry name" value="TPR_rpt"/>
</dbReference>
<dbReference type="Pfam" id="PF13424">
    <property type="entry name" value="TPR_12"/>
    <property type="match status" value="2"/>
</dbReference>
<feature type="domain" description="HTH luxR-type" evidence="7">
    <location>
        <begin position="538"/>
        <end position="595"/>
    </location>
</feature>
<gene>
    <name evidence="8" type="ORF">QQ020_15300</name>
</gene>
<keyword evidence="5" id="KW-0812">Transmembrane</keyword>
<feature type="chain" id="PRO_5045329838" evidence="6">
    <location>
        <begin position="20"/>
        <end position="598"/>
    </location>
</feature>
<evidence type="ECO:0000256" key="2">
    <source>
        <dbReference type="ARBA" id="ARBA00022803"/>
    </source>
</evidence>
<dbReference type="PANTHER" id="PTHR45641:SF19">
    <property type="entry name" value="NEPHROCYSTIN-3"/>
    <property type="match status" value="1"/>
</dbReference>
<keyword evidence="4" id="KW-0175">Coiled coil</keyword>
<keyword evidence="6" id="KW-0732">Signal</keyword>
<evidence type="ECO:0000313" key="9">
    <source>
        <dbReference type="Proteomes" id="UP001172083"/>
    </source>
</evidence>
<dbReference type="Gene3D" id="1.10.10.10">
    <property type="entry name" value="Winged helix-like DNA-binding domain superfamily/Winged helix DNA-binding domain"/>
    <property type="match status" value="1"/>
</dbReference>
<keyword evidence="1" id="KW-0677">Repeat</keyword>
<accession>A0ABT8L6P7</accession>
<evidence type="ECO:0000256" key="1">
    <source>
        <dbReference type="ARBA" id="ARBA00022737"/>
    </source>
</evidence>
<organism evidence="8 9">
    <name type="scientific">Agaribacillus aureus</name>
    <dbReference type="NCBI Taxonomy" id="3051825"/>
    <lineage>
        <taxon>Bacteria</taxon>
        <taxon>Pseudomonadati</taxon>
        <taxon>Bacteroidota</taxon>
        <taxon>Cytophagia</taxon>
        <taxon>Cytophagales</taxon>
        <taxon>Splendidivirgaceae</taxon>
        <taxon>Agaribacillus</taxon>
    </lineage>
</organism>
<keyword evidence="9" id="KW-1185">Reference proteome</keyword>
<keyword evidence="2 3" id="KW-0802">TPR repeat</keyword>
<evidence type="ECO:0000259" key="7">
    <source>
        <dbReference type="SMART" id="SM00421"/>
    </source>
</evidence>
<dbReference type="SMART" id="SM00421">
    <property type="entry name" value="HTH_LUXR"/>
    <property type="match status" value="1"/>
</dbReference>
<dbReference type="InterPro" id="IPR016032">
    <property type="entry name" value="Sig_transdc_resp-reg_C-effctor"/>
</dbReference>
<evidence type="ECO:0000256" key="6">
    <source>
        <dbReference type="SAM" id="SignalP"/>
    </source>
</evidence>
<feature type="signal peptide" evidence="6">
    <location>
        <begin position="1"/>
        <end position="19"/>
    </location>
</feature>
<protein>
    <submittedName>
        <fullName evidence="8">Tetratricopeptide repeat protein</fullName>
    </submittedName>
</protein>
<dbReference type="Proteomes" id="UP001172083">
    <property type="component" value="Unassembled WGS sequence"/>
</dbReference>
<evidence type="ECO:0000313" key="8">
    <source>
        <dbReference type="EMBL" id="MDN5213435.1"/>
    </source>
</evidence>
<proteinExistence type="predicted"/>
<feature type="repeat" description="TPR" evidence="3">
    <location>
        <begin position="175"/>
        <end position="208"/>
    </location>
</feature>
<dbReference type="PROSITE" id="PS50005">
    <property type="entry name" value="TPR"/>
    <property type="match status" value="3"/>
</dbReference>
<evidence type="ECO:0000256" key="3">
    <source>
        <dbReference type="PROSITE-ProRule" id="PRU00339"/>
    </source>
</evidence>
<dbReference type="InterPro" id="IPR036388">
    <property type="entry name" value="WH-like_DNA-bd_sf"/>
</dbReference>
<feature type="coiled-coil region" evidence="4">
    <location>
        <begin position="436"/>
        <end position="463"/>
    </location>
</feature>
<keyword evidence="5" id="KW-0472">Membrane</keyword>
<name>A0ABT8L6P7_9BACT</name>
<feature type="transmembrane region" description="Helical" evidence="5">
    <location>
        <begin position="408"/>
        <end position="429"/>
    </location>
</feature>
<dbReference type="SUPFAM" id="SSF46894">
    <property type="entry name" value="C-terminal effector domain of the bipartite response regulators"/>
    <property type="match status" value="1"/>
</dbReference>
<dbReference type="InterPro" id="IPR000792">
    <property type="entry name" value="Tscrpt_reg_LuxR_C"/>
</dbReference>
<dbReference type="Gene3D" id="1.25.40.10">
    <property type="entry name" value="Tetratricopeptide repeat domain"/>
    <property type="match status" value="3"/>
</dbReference>
<dbReference type="InterPro" id="IPR011990">
    <property type="entry name" value="TPR-like_helical_dom_sf"/>
</dbReference>
<feature type="repeat" description="TPR" evidence="3">
    <location>
        <begin position="215"/>
        <end position="248"/>
    </location>
</feature>
<dbReference type="SMART" id="SM00028">
    <property type="entry name" value="TPR"/>
    <property type="match status" value="5"/>
</dbReference>
<dbReference type="RefSeq" id="WP_346758774.1">
    <property type="nucleotide sequence ID" value="NZ_JAUJEB010000003.1"/>
</dbReference>
<dbReference type="PANTHER" id="PTHR45641">
    <property type="entry name" value="TETRATRICOPEPTIDE REPEAT PROTEIN (AFU_ORTHOLOGUE AFUA_6G03870)"/>
    <property type="match status" value="1"/>
</dbReference>
<reference evidence="8" key="1">
    <citation type="submission" date="2023-06" db="EMBL/GenBank/DDBJ databases">
        <title>Genomic of Agaribacillus aureum.</title>
        <authorList>
            <person name="Wang G."/>
        </authorList>
    </citation>
    <scope>NUCLEOTIDE SEQUENCE</scope>
    <source>
        <strain evidence="8">BMA12</strain>
    </source>
</reference>
<evidence type="ECO:0000256" key="5">
    <source>
        <dbReference type="SAM" id="Phobius"/>
    </source>
</evidence>
<comment type="caution">
    <text evidence="8">The sequence shown here is derived from an EMBL/GenBank/DDBJ whole genome shotgun (WGS) entry which is preliminary data.</text>
</comment>
<evidence type="ECO:0000256" key="4">
    <source>
        <dbReference type="SAM" id="Coils"/>
    </source>
</evidence>
<keyword evidence="5" id="KW-1133">Transmembrane helix</keyword>
<dbReference type="EMBL" id="JAUJEB010000003">
    <property type="protein sequence ID" value="MDN5213435.1"/>
    <property type="molecule type" value="Genomic_DNA"/>
</dbReference>
<feature type="repeat" description="TPR" evidence="3">
    <location>
        <begin position="252"/>
        <end position="285"/>
    </location>
</feature>
<sequence length="598" mass="69153">MRNLLLCLLSFIISLQTFGQSKVIDSLENQLLDKELSDYERKNLLITLGRRYTSKGLPDKAFENLDKALAIPVAKDSLAPLLHLEYAKNYYVTGDFLKALDYMAKLENFTRQESDRILTAAKTGKPQVNELLSVDDVYMVAGEIYRKIGNFEKALENALKGKEMAELLDRQKSVANAYNNIGIISKLQGDLENAKKYYRMALDMNRKLARKFNIGSNYNNMGLIYRSTKQYDSALTCFKQALDYIKSPYGTATIYSNLGAVYYDLKAFDTAKNYHQKALLIQEEHGYKEQASLSRINLAGVNKELGRYDDGISLALNAYKVNEAEQNYDLLSNASEVLANTYEKKGDFENGLFYHRKHKQYHDSVYNENKRQEIVAQQMKFESEEKIKENELLRKQAELNEAKIRFQYIVGGILIVVLLLSIWVFYLTLKRNKIKRELTNQKLVNEKNERNYLEKELVFKNRELVNFSLQIVEKNDFIGEVTREIDKWSKNGLKSTESVKELSKKLKANSIINKHQKEFDAHVNSIYESFYNKLEHKYPGLTQNEKRLAALLRLKLSSKEISSITGISSKSVDMSRYRLRKKLDLETEDNLIEVLTHI</sequence>
<dbReference type="SUPFAM" id="SSF48452">
    <property type="entry name" value="TPR-like"/>
    <property type="match status" value="3"/>
</dbReference>